<dbReference type="InterPro" id="IPR013986">
    <property type="entry name" value="DExx_box_DNA_helicase_dom_sf"/>
</dbReference>
<dbReference type="InterPro" id="IPR027417">
    <property type="entry name" value="P-loop_NTPase"/>
</dbReference>
<dbReference type="GO" id="GO:0003678">
    <property type="term" value="F:DNA helicase activity"/>
    <property type="evidence" value="ECO:0007669"/>
    <property type="project" value="UniProtKB-UniRule"/>
</dbReference>
<dbReference type="NCBIfam" id="TIGR01450">
    <property type="entry name" value="recC"/>
    <property type="match status" value="1"/>
</dbReference>
<dbReference type="InterPro" id="IPR006697">
    <property type="entry name" value="RecC"/>
</dbReference>
<keyword evidence="7 10" id="KW-0067">ATP-binding</keyword>
<keyword evidence="1 10" id="KW-0540">Nuclease</keyword>
<evidence type="ECO:0000256" key="3">
    <source>
        <dbReference type="ARBA" id="ARBA00022763"/>
    </source>
</evidence>
<dbReference type="Gene3D" id="3.40.50.10930">
    <property type="match status" value="1"/>
</dbReference>
<keyword evidence="4 10" id="KW-0378">Hydrolase</keyword>
<evidence type="ECO:0000256" key="1">
    <source>
        <dbReference type="ARBA" id="ARBA00022722"/>
    </source>
</evidence>
<keyword evidence="9 10" id="KW-0234">DNA repair</keyword>
<feature type="domain" description="RecC C-terminal" evidence="11">
    <location>
        <begin position="806"/>
        <end position="1034"/>
    </location>
</feature>
<reference evidence="12 13" key="1">
    <citation type="submission" date="2018-09" db="EMBL/GenBank/DDBJ databases">
        <title>Genome sequencing of Nocardioides immobilis CCTCC AB 2017083 for comparison to Nocardioides silvaticus.</title>
        <authorList>
            <person name="Li C."/>
            <person name="Wang G."/>
        </authorList>
    </citation>
    <scope>NUCLEOTIDE SEQUENCE [LARGE SCALE GENOMIC DNA]</scope>
    <source>
        <strain evidence="12 13">CCTCC AB 2017083</strain>
    </source>
</reference>
<evidence type="ECO:0000256" key="5">
    <source>
        <dbReference type="ARBA" id="ARBA00022806"/>
    </source>
</evidence>
<name>A0A417XTY6_9ACTN</name>
<dbReference type="PIRSF" id="PIRSF000980">
    <property type="entry name" value="RecC"/>
    <property type="match status" value="1"/>
</dbReference>
<dbReference type="GO" id="GO:0000724">
    <property type="term" value="P:double-strand break repair via homologous recombination"/>
    <property type="evidence" value="ECO:0007669"/>
    <property type="project" value="UniProtKB-UniRule"/>
</dbReference>
<dbReference type="AlphaFoldDB" id="A0A417XTY6"/>
<dbReference type="InterPro" id="IPR041500">
    <property type="entry name" value="RecC_C"/>
</dbReference>
<comment type="subunit">
    <text evidence="10">Heterotrimer of RecB, RecC and RecD. All subunits contribute to DNA-binding.</text>
</comment>
<dbReference type="Gene3D" id="3.40.50.300">
    <property type="entry name" value="P-loop containing nucleotide triphosphate hydrolases"/>
    <property type="match status" value="2"/>
</dbReference>
<dbReference type="Proteomes" id="UP000283644">
    <property type="component" value="Unassembled WGS sequence"/>
</dbReference>
<dbReference type="GO" id="GO:0008854">
    <property type="term" value="F:exodeoxyribonuclease V activity"/>
    <property type="evidence" value="ECO:0007669"/>
    <property type="project" value="InterPro"/>
</dbReference>
<organism evidence="12 13">
    <name type="scientific">Nocardioides immobilis</name>
    <dbReference type="NCBI Taxonomy" id="2049295"/>
    <lineage>
        <taxon>Bacteria</taxon>
        <taxon>Bacillati</taxon>
        <taxon>Actinomycetota</taxon>
        <taxon>Actinomycetes</taxon>
        <taxon>Propionibacteriales</taxon>
        <taxon>Nocardioidaceae</taxon>
        <taxon>Nocardioides</taxon>
    </lineage>
</organism>
<proteinExistence type="inferred from homology"/>
<dbReference type="RefSeq" id="WP_118928315.1">
    <property type="nucleotide sequence ID" value="NZ_QXGH01000037.1"/>
</dbReference>
<dbReference type="Pfam" id="PF04257">
    <property type="entry name" value="Exonuc_V_gamma"/>
    <property type="match status" value="1"/>
</dbReference>
<comment type="similarity">
    <text evidence="10">Belongs to the RecC family.</text>
</comment>
<comment type="miscellaneous">
    <text evidence="10">In the RecBCD complex, RecB has a slow 3'-5' helicase, an exonuclease activity and loads RecA onto ssDNA, RecD has a fast 5'-3' helicase activity, while RecC stimulates the ATPase and processivity of the RecB helicase and contributes to recognition of the Chi site.</text>
</comment>
<evidence type="ECO:0000256" key="2">
    <source>
        <dbReference type="ARBA" id="ARBA00022741"/>
    </source>
</evidence>
<dbReference type="SUPFAM" id="SSF52540">
    <property type="entry name" value="P-loop containing nucleoside triphosphate hydrolases"/>
    <property type="match status" value="2"/>
</dbReference>
<keyword evidence="8 10" id="KW-0238">DNA-binding</keyword>
<dbReference type="OrthoDB" id="9762834at2"/>
<dbReference type="HAMAP" id="MF_01486">
    <property type="entry name" value="RecC"/>
    <property type="match status" value="1"/>
</dbReference>
<keyword evidence="5 10" id="KW-0347">Helicase</keyword>
<keyword evidence="3 10" id="KW-0227">DNA damage</keyword>
<dbReference type="EMBL" id="QXGH01000037">
    <property type="protein sequence ID" value="RHW23964.1"/>
    <property type="molecule type" value="Genomic_DNA"/>
</dbReference>
<dbReference type="GO" id="GO:0003677">
    <property type="term" value="F:DNA binding"/>
    <property type="evidence" value="ECO:0007669"/>
    <property type="project" value="UniProtKB-UniRule"/>
</dbReference>
<protein>
    <recommendedName>
        <fullName evidence="10">RecBCD enzyme subunit RecC</fullName>
    </recommendedName>
    <alternativeName>
        <fullName evidence="10">Exonuclease V subunit RecC</fullName>
        <shortName evidence="10">ExoV subunit RecC</shortName>
    </alternativeName>
    <alternativeName>
        <fullName evidence="10">Helicase/nuclease RecBCD subunit RecC</fullName>
    </alternativeName>
</protein>
<evidence type="ECO:0000256" key="7">
    <source>
        <dbReference type="ARBA" id="ARBA00022840"/>
    </source>
</evidence>
<dbReference type="GO" id="GO:0009338">
    <property type="term" value="C:exodeoxyribonuclease V complex"/>
    <property type="evidence" value="ECO:0007669"/>
    <property type="project" value="InterPro"/>
</dbReference>
<evidence type="ECO:0000256" key="10">
    <source>
        <dbReference type="HAMAP-Rule" id="MF_01486"/>
    </source>
</evidence>
<evidence type="ECO:0000256" key="9">
    <source>
        <dbReference type="ARBA" id="ARBA00023204"/>
    </source>
</evidence>
<gene>
    <name evidence="10 12" type="primary">recC</name>
    <name evidence="12" type="ORF">D0Z08_26580</name>
</gene>
<keyword evidence="6 10" id="KW-0269">Exonuclease</keyword>
<comment type="caution">
    <text evidence="12">The sequence shown here is derived from an EMBL/GenBank/DDBJ whole genome shotgun (WGS) entry which is preliminary data.</text>
</comment>
<dbReference type="SUPFAM" id="SSF52980">
    <property type="entry name" value="Restriction endonuclease-like"/>
    <property type="match status" value="1"/>
</dbReference>
<comment type="function">
    <text evidence="10">A helicase/nuclease that prepares dsDNA breaks (DSB) for recombinational DNA repair. Binds to DSBs and unwinds DNA via a highly rapid and processive ATP-dependent bidirectional helicase activity. Unwinds dsDNA until it encounters a Chi (crossover hotspot instigator) sequence from the 3' direction. Cuts ssDNA a few nucleotides 3' to the Chi site. The properties and activities of the enzyme are changed at Chi. The Chi-altered holoenzyme produces a long 3'-ssDNA overhang and facilitates RecA-binding to the ssDNA for homologous DNA recombination and repair. Holoenzyme degrades any linearized DNA that is unable to undergo homologous recombination. In the holoenzyme this subunit recognizes the wild-type Chi sequence, and when added to isolated RecB increases its ATP-dependent helicase processivity.</text>
</comment>
<dbReference type="InterPro" id="IPR011335">
    <property type="entry name" value="Restrct_endonuc-II-like"/>
</dbReference>
<keyword evidence="13" id="KW-1185">Reference proteome</keyword>
<sequence>MTLHLHRAPRTDQLADRLGELLATPLADPFATEVVVVPAKGVERWLSQRLSHRLGHGPGRDDGVCAGVDFRSPRSLFAVVSGRPDDDPWAADALTWPLLQVIDGALDEPWAATLARHLGHGVAGDDGEVRRGRRFATARRLAGLFASYSSQRPALIADWAAGLDRDGAGEPIPGDLTWQPELWRRLAAVVDGPDPVGRQAEAIARLRAEPGSVDLPSRVSLFGHTRLAASDLALLDALAADRDVHLWLPHPSAALWTRLSDLTGVVPRAADRSHLQVGHPLLATLGRDTRELQRTLGTVTYVDEPAPHLEAPDVGETLLGWLQADVRANAPSRPEARALRPDDRSVQLHACHGRARQVEVLREVLLGLLADDPSLEPRDVLVMCPDIESYAPLLSAAFGLADVVGPDGHPAHRLRVSLADRALDQTNPLLAVVARLLDLAGGRAGVGAVLDFAHADPVRRRFGFRDDDLDLLATWVQQAGVKWGFDAPHRADFGLAAYDDNTWRAGLDRLLAGVALSDDSDLLLGGVLPLDDVGSGDVDLIGRLAELVSRLAAVTDRLVGTHPLDHWLAAIEDGVGALTSVRPGDAWQLGQVQRELDGLRAGAGSTVELRLPDVRAMFSDRLAGRPTRANFRTGVLTVSTLVPMRSVPHRVVCLLGLDDGIFPRVGVTDGDDVLARRPLTGERDPRSEDRQLLLDAVLAATDTLVITYTGANEFTGQPRPPAVPVGELLDALDLTATAAAGPVRDQVTVAHPLQPFDRRNLVAGELVPGRSFAFDRFALAGAHAVARERQERPPFLSGPLPPPEPGDVALDDLVEFFGGPVKGFLKQRLGIALPREDEPVDDRIPITLDPLEEWAVGDRILGDLIRGHHPDTAVARERRRGVVPPGELGDRIVQRVIGRVVPVAREALAHTGPEPRAVDVDVDLGGGRRLRGTVPELYGDLLVRVSYSRLGPKHRLHSWVKLLALTASDEDRAWRSLAIGRPERARTDVEVSRLAPLDHRALGWLRDLVAIRDEGLLAPLPLPLKTSLKYARARRTHTDASVAIDRVDFQSWRYDGKFDGERTDAEHVLVWGDKAPLPGTGEPGEDSEPTRFGALAMRVWSPLLESEVGSW</sequence>
<evidence type="ECO:0000259" key="11">
    <source>
        <dbReference type="Pfam" id="PF17946"/>
    </source>
</evidence>
<dbReference type="Pfam" id="PF17946">
    <property type="entry name" value="RecC_C"/>
    <property type="match status" value="1"/>
</dbReference>
<accession>A0A417XTY6</accession>
<evidence type="ECO:0000256" key="6">
    <source>
        <dbReference type="ARBA" id="ARBA00022839"/>
    </source>
</evidence>
<dbReference type="Gene3D" id="1.10.10.160">
    <property type="match status" value="1"/>
</dbReference>
<evidence type="ECO:0000313" key="12">
    <source>
        <dbReference type="EMBL" id="RHW23964.1"/>
    </source>
</evidence>
<dbReference type="GO" id="GO:0005524">
    <property type="term" value="F:ATP binding"/>
    <property type="evidence" value="ECO:0007669"/>
    <property type="project" value="UniProtKB-UniRule"/>
</dbReference>
<dbReference type="Gene3D" id="1.10.10.990">
    <property type="match status" value="1"/>
</dbReference>
<keyword evidence="2 10" id="KW-0547">Nucleotide-binding</keyword>
<dbReference type="PANTHER" id="PTHR30591:SF1">
    <property type="entry name" value="RECBCD ENZYME SUBUNIT RECC"/>
    <property type="match status" value="1"/>
</dbReference>
<evidence type="ECO:0000313" key="13">
    <source>
        <dbReference type="Proteomes" id="UP000283644"/>
    </source>
</evidence>
<evidence type="ECO:0000256" key="4">
    <source>
        <dbReference type="ARBA" id="ARBA00022801"/>
    </source>
</evidence>
<evidence type="ECO:0000256" key="8">
    <source>
        <dbReference type="ARBA" id="ARBA00023125"/>
    </source>
</evidence>
<dbReference type="PANTHER" id="PTHR30591">
    <property type="entry name" value="RECBCD ENZYME SUBUNIT RECC"/>
    <property type="match status" value="1"/>
</dbReference>